<comment type="caution">
    <text evidence="2">The sequence shown here is derived from an EMBL/GenBank/DDBJ whole genome shotgun (WGS) entry which is preliminary data.</text>
</comment>
<dbReference type="OrthoDB" id="6691414at2"/>
<dbReference type="GO" id="GO:0043709">
    <property type="term" value="P:cell adhesion involved in single-species biofilm formation"/>
    <property type="evidence" value="ECO:0007669"/>
    <property type="project" value="InterPro"/>
</dbReference>
<protein>
    <submittedName>
        <fullName evidence="2">Poly-beta-1,6-N-acetyl-D-glucosamine biosynthesis protein PgaD</fullName>
    </submittedName>
</protein>
<feature type="transmembrane region" description="Helical" evidence="1">
    <location>
        <begin position="27"/>
        <end position="49"/>
    </location>
</feature>
<sequence length="137" mass="16215">MKNHSLIIDIRRQLPWHRRYMSNTTTALLWASWLLLWRPMMILLGIIGVQNHHIVHHLLMLFLTAMEKGVIMLVVCALLLLLWNNFVPFKPFKRVAAKNTQDYAQHFALDTQHLQHCRQQKITVVHYDETGKIIEID</sequence>
<keyword evidence="3" id="KW-1185">Reference proteome</keyword>
<dbReference type="EMBL" id="NEXX01000005">
    <property type="protein sequence ID" value="OUY06307.1"/>
    <property type="molecule type" value="Genomic_DNA"/>
</dbReference>
<dbReference type="AlphaFoldDB" id="A0A1Z9YVT1"/>
<dbReference type="NCBIfam" id="TIGR03940">
    <property type="entry name" value="PGA_PgaD"/>
    <property type="match status" value="1"/>
</dbReference>
<dbReference type="RefSeq" id="WP_087621310.1">
    <property type="nucleotide sequence ID" value="NZ_NEXX01000005.1"/>
</dbReference>
<proteinExistence type="predicted"/>
<evidence type="ECO:0000313" key="2">
    <source>
        <dbReference type="EMBL" id="OUY06307.1"/>
    </source>
</evidence>
<organism evidence="2 3">
    <name type="scientific">Acinetobacter populi</name>
    <dbReference type="NCBI Taxonomy" id="1582270"/>
    <lineage>
        <taxon>Bacteria</taxon>
        <taxon>Pseudomonadati</taxon>
        <taxon>Pseudomonadota</taxon>
        <taxon>Gammaproteobacteria</taxon>
        <taxon>Moraxellales</taxon>
        <taxon>Moraxellaceae</taxon>
        <taxon>Acinetobacter</taxon>
    </lineage>
</organism>
<feature type="transmembrane region" description="Helical" evidence="1">
    <location>
        <begin position="69"/>
        <end position="87"/>
    </location>
</feature>
<dbReference type="Pfam" id="PF13994">
    <property type="entry name" value="PgaD"/>
    <property type="match status" value="1"/>
</dbReference>
<keyword evidence="1" id="KW-0812">Transmembrane</keyword>
<dbReference type="InterPro" id="IPR023829">
    <property type="entry name" value="PGA_PgaD"/>
</dbReference>
<keyword evidence="1" id="KW-0472">Membrane</keyword>
<evidence type="ECO:0000313" key="3">
    <source>
        <dbReference type="Proteomes" id="UP000196536"/>
    </source>
</evidence>
<reference evidence="2 3" key="1">
    <citation type="submission" date="2017-05" db="EMBL/GenBank/DDBJ databases">
        <title>Acinetobacter populi ANC 5415 (= PBJ7), whole genome shotgun sequencing project.</title>
        <authorList>
            <person name="Nemec A."/>
            <person name="Radolfova-Krizova L."/>
        </authorList>
    </citation>
    <scope>NUCLEOTIDE SEQUENCE [LARGE SCALE GENOMIC DNA]</scope>
    <source>
        <strain evidence="2 3">PBJ7</strain>
    </source>
</reference>
<keyword evidence="1" id="KW-1133">Transmembrane helix</keyword>
<accession>A0A1Z9YVT1</accession>
<evidence type="ECO:0000256" key="1">
    <source>
        <dbReference type="SAM" id="Phobius"/>
    </source>
</evidence>
<dbReference type="Proteomes" id="UP000196536">
    <property type="component" value="Unassembled WGS sequence"/>
</dbReference>
<name>A0A1Z9YVT1_9GAMM</name>
<gene>
    <name evidence="2" type="ORF">CAP51_13690</name>
</gene>